<feature type="compositionally biased region" description="Polar residues" evidence="1">
    <location>
        <begin position="69"/>
        <end position="86"/>
    </location>
</feature>
<evidence type="ECO:0000256" key="1">
    <source>
        <dbReference type="SAM" id="MobiDB-lite"/>
    </source>
</evidence>
<reference evidence="2 3" key="1">
    <citation type="submission" date="2023-03" db="EMBL/GenBank/DDBJ databases">
        <title>High-quality genome of Scylla paramamosain provides insights in environmental adaptation.</title>
        <authorList>
            <person name="Zhang L."/>
        </authorList>
    </citation>
    <scope>NUCLEOTIDE SEQUENCE [LARGE SCALE GENOMIC DNA]</scope>
    <source>
        <strain evidence="2">LZ_2023a</strain>
        <tissue evidence="2">Muscle</tissue>
    </source>
</reference>
<dbReference type="AlphaFoldDB" id="A0AAW0V7X3"/>
<accession>A0AAW0V7X3</accession>
<protein>
    <submittedName>
        <fullName evidence="2">Uncharacterized protein</fullName>
    </submittedName>
</protein>
<feature type="region of interest" description="Disordered" evidence="1">
    <location>
        <begin position="62"/>
        <end position="86"/>
    </location>
</feature>
<name>A0AAW0V7X3_SCYPA</name>
<organism evidence="2 3">
    <name type="scientific">Scylla paramamosain</name>
    <name type="common">Mud crab</name>
    <dbReference type="NCBI Taxonomy" id="85552"/>
    <lineage>
        <taxon>Eukaryota</taxon>
        <taxon>Metazoa</taxon>
        <taxon>Ecdysozoa</taxon>
        <taxon>Arthropoda</taxon>
        <taxon>Crustacea</taxon>
        <taxon>Multicrustacea</taxon>
        <taxon>Malacostraca</taxon>
        <taxon>Eumalacostraca</taxon>
        <taxon>Eucarida</taxon>
        <taxon>Decapoda</taxon>
        <taxon>Pleocyemata</taxon>
        <taxon>Brachyura</taxon>
        <taxon>Eubrachyura</taxon>
        <taxon>Portunoidea</taxon>
        <taxon>Portunidae</taxon>
        <taxon>Portuninae</taxon>
        <taxon>Scylla</taxon>
    </lineage>
</organism>
<evidence type="ECO:0000313" key="3">
    <source>
        <dbReference type="Proteomes" id="UP001487740"/>
    </source>
</evidence>
<comment type="caution">
    <text evidence="2">The sequence shown here is derived from an EMBL/GenBank/DDBJ whole genome shotgun (WGS) entry which is preliminary data.</text>
</comment>
<gene>
    <name evidence="2" type="ORF">O3P69_002379</name>
</gene>
<keyword evidence="3" id="KW-1185">Reference proteome</keyword>
<proteinExistence type="predicted"/>
<evidence type="ECO:0000313" key="2">
    <source>
        <dbReference type="EMBL" id="KAK8407796.1"/>
    </source>
</evidence>
<sequence length="86" mass="9402">MGDILDTDCGDCCCCTCDSNCCCCCCDCNTECFNSFSIGYDCDICCVCDEAKEIADETRQWKNEKREVVTSQPEATPLSFTTASPS</sequence>
<dbReference type="EMBL" id="JARAKH010000001">
    <property type="protein sequence ID" value="KAK8407796.1"/>
    <property type="molecule type" value="Genomic_DNA"/>
</dbReference>
<dbReference type="Proteomes" id="UP001487740">
    <property type="component" value="Unassembled WGS sequence"/>
</dbReference>